<dbReference type="HOGENOM" id="CLU_011375_0_0_1"/>
<name>A0A0D2G1D9_9EURO</name>
<reference evidence="3 4" key="1">
    <citation type="submission" date="2015-01" db="EMBL/GenBank/DDBJ databases">
        <title>The Genome Sequence of Rhinocladiella mackenzie CBS 650.93.</title>
        <authorList>
            <consortium name="The Broad Institute Genomics Platform"/>
            <person name="Cuomo C."/>
            <person name="de Hoog S."/>
            <person name="Gorbushina A."/>
            <person name="Stielow B."/>
            <person name="Teixiera M."/>
            <person name="Abouelleil A."/>
            <person name="Chapman S.B."/>
            <person name="Priest M."/>
            <person name="Young S.K."/>
            <person name="Wortman J."/>
            <person name="Nusbaum C."/>
            <person name="Birren B."/>
        </authorList>
    </citation>
    <scope>NUCLEOTIDE SEQUENCE [LARGE SCALE GENOMIC DNA]</scope>
    <source>
        <strain evidence="3 4">CBS 650.93</strain>
    </source>
</reference>
<proteinExistence type="predicted"/>
<dbReference type="EMBL" id="KN847476">
    <property type="protein sequence ID" value="KIX08357.1"/>
    <property type="molecule type" value="Genomic_DNA"/>
</dbReference>
<gene>
    <name evidence="3" type="ORF">Z518_03013</name>
</gene>
<evidence type="ECO:0000256" key="2">
    <source>
        <dbReference type="SAM" id="MobiDB-lite"/>
    </source>
</evidence>
<evidence type="ECO:0000313" key="3">
    <source>
        <dbReference type="EMBL" id="KIX08357.1"/>
    </source>
</evidence>
<accession>A0A0D2G1D9</accession>
<protein>
    <submittedName>
        <fullName evidence="3">Uncharacterized protein</fullName>
    </submittedName>
</protein>
<feature type="coiled-coil region" evidence="1">
    <location>
        <begin position="671"/>
        <end position="698"/>
    </location>
</feature>
<feature type="region of interest" description="Disordered" evidence="2">
    <location>
        <begin position="738"/>
        <end position="829"/>
    </location>
</feature>
<dbReference type="AlphaFoldDB" id="A0A0D2G1D9"/>
<organism evidence="3 4">
    <name type="scientific">Rhinocladiella mackenziei CBS 650.93</name>
    <dbReference type="NCBI Taxonomy" id="1442369"/>
    <lineage>
        <taxon>Eukaryota</taxon>
        <taxon>Fungi</taxon>
        <taxon>Dikarya</taxon>
        <taxon>Ascomycota</taxon>
        <taxon>Pezizomycotina</taxon>
        <taxon>Eurotiomycetes</taxon>
        <taxon>Chaetothyriomycetidae</taxon>
        <taxon>Chaetothyriales</taxon>
        <taxon>Herpotrichiellaceae</taxon>
        <taxon>Rhinocladiella</taxon>
    </lineage>
</organism>
<feature type="region of interest" description="Disordered" evidence="2">
    <location>
        <begin position="1"/>
        <end position="26"/>
    </location>
</feature>
<evidence type="ECO:0000313" key="4">
    <source>
        <dbReference type="Proteomes" id="UP000053617"/>
    </source>
</evidence>
<keyword evidence="4" id="KW-1185">Reference proteome</keyword>
<evidence type="ECO:0000256" key="1">
    <source>
        <dbReference type="SAM" id="Coils"/>
    </source>
</evidence>
<feature type="compositionally biased region" description="Polar residues" evidence="2">
    <location>
        <begin position="17"/>
        <end position="26"/>
    </location>
</feature>
<feature type="region of interest" description="Disordered" evidence="2">
    <location>
        <begin position="850"/>
        <end position="869"/>
    </location>
</feature>
<feature type="compositionally biased region" description="Polar residues" evidence="2">
    <location>
        <begin position="754"/>
        <end position="766"/>
    </location>
</feature>
<dbReference type="GeneID" id="25291084"/>
<dbReference type="OrthoDB" id="185373at2759"/>
<dbReference type="RefSeq" id="XP_013275493.1">
    <property type="nucleotide sequence ID" value="XM_013420039.1"/>
</dbReference>
<sequence length="869" mass="98406">MRALWSQVPRPKLNGSPVHSSRESITSVLVRKTTTAPLKRRPTFNDAFTILLAPVLATAFIVDTSWKDKQRKDWDEKLSVIKEEIEQIHERESRLRSSLKLRSIPNGLAFQRRDYMTIAQAPAERGNLASDIGTTFGEAEEREDETFHADRNTPLRTSAGPIEVLRTSRAFIEGKFSPEEMSNFLRYHRLNAITLAIRLLLHLHIGPSPFFGFLPDEEAVEVNEKDIPQDANRLAEMLRLTRTQMRRLKRRSDLFVVGPHVEEQASQGSLNDTIRELTDSFDRGKISTAGLVNGFGRALLSSDEVLSISAYVKLLRSFSKAGKFSLVYHVNAAMKNSTLPLTDEAIFHMIFSVGQACDSRSLIHILQTITRSDSVLNLVNKWERVHVNGLDLPVPASLNPLILQALVYAGLRCEQPERAEGWLSLLQQTDYGTMWKDNVFRSFLSYYTVHGNWEKGKLWLRRSVQHASSIASVTLDGFARVILRMLDLCVGCRKLPEYTMILDAAVNAGIVTPTNHRNPNDRRSIRPRLRSILLEWDSMPVPENAVSLSVEEKVRAFQESCKPLIEHFYGSSPENQKEQSQERDDELVLMPRRSDGIRYSVRRQLKKEASPDESAAVLLRDVSKMQDRFAVQDAQISQLKARLSVALERHHASQQEAQERIAREERWQKVTATLQEELKESKLALERLQSLNQAYIKEQATLQQGISDLKAIAKRLMDQPKEIAAMESVMWKDLDMKAQTPTQTESAPMKPDTESYTTTAAISSNSRAEEPSPLQSLASERSAPPMPASIPSTTRSEITQQRRVHSRPDTSKVKSNLSSEIPAPGPGVKEEPVLQIKKIYRDFQDDVAFGGKRQKWRRIKSEQTPGALR</sequence>
<keyword evidence="1" id="KW-0175">Coiled coil</keyword>
<dbReference type="VEuPathDB" id="FungiDB:Z518_03013"/>
<dbReference type="Proteomes" id="UP000053617">
    <property type="component" value="Unassembled WGS sequence"/>
</dbReference>
<feature type="compositionally biased region" description="Polar residues" evidence="2">
    <location>
        <begin position="790"/>
        <end position="801"/>
    </location>
</feature>